<dbReference type="AlphaFoldDB" id="A0AA36GD32"/>
<proteinExistence type="predicted"/>
<name>A0AA36GD32_9BILA</name>
<reference evidence="1" key="1">
    <citation type="submission" date="2023-06" db="EMBL/GenBank/DDBJ databases">
        <authorList>
            <person name="Delattre M."/>
        </authorList>
    </citation>
    <scope>NUCLEOTIDE SEQUENCE</scope>
    <source>
        <strain evidence="1">AF72</strain>
    </source>
</reference>
<sequence>MFSDIDKVVKECGRMSVVLRIDNELNLALQEILGYITDGIVTYLPNVKERIRRADANFAKERLPFYVELSVSQSLQNNVDMFYMEHGEKEWLYSEEAKISAEDRDLLMTFDVFDYVTAGLEPTKENGDWTKLVRKAIARGDNSYRFIGFSIGHYLDKAVGELKELVVARINPGSTKSRKKTLIN</sequence>
<organism evidence="1 2">
    <name type="scientific">Mesorhabditis spiculigera</name>
    <dbReference type="NCBI Taxonomy" id="96644"/>
    <lineage>
        <taxon>Eukaryota</taxon>
        <taxon>Metazoa</taxon>
        <taxon>Ecdysozoa</taxon>
        <taxon>Nematoda</taxon>
        <taxon>Chromadorea</taxon>
        <taxon>Rhabditida</taxon>
        <taxon>Rhabditina</taxon>
        <taxon>Rhabditomorpha</taxon>
        <taxon>Rhabditoidea</taxon>
        <taxon>Rhabditidae</taxon>
        <taxon>Mesorhabditinae</taxon>
        <taxon>Mesorhabditis</taxon>
    </lineage>
</organism>
<keyword evidence="2" id="KW-1185">Reference proteome</keyword>
<evidence type="ECO:0000313" key="2">
    <source>
        <dbReference type="Proteomes" id="UP001177023"/>
    </source>
</evidence>
<feature type="non-terminal residue" evidence="1">
    <location>
        <position position="1"/>
    </location>
</feature>
<protein>
    <submittedName>
        <fullName evidence="1">Uncharacterized protein</fullName>
    </submittedName>
</protein>
<accession>A0AA36GD32</accession>
<dbReference type="Proteomes" id="UP001177023">
    <property type="component" value="Unassembled WGS sequence"/>
</dbReference>
<evidence type="ECO:0000313" key="1">
    <source>
        <dbReference type="EMBL" id="CAJ0584057.1"/>
    </source>
</evidence>
<gene>
    <name evidence="1" type="ORF">MSPICULIGERA_LOCUS22124</name>
</gene>
<dbReference type="EMBL" id="CATQJA010002674">
    <property type="protein sequence ID" value="CAJ0584057.1"/>
    <property type="molecule type" value="Genomic_DNA"/>
</dbReference>
<comment type="caution">
    <text evidence="1">The sequence shown here is derived from an EMBL/GenBank/DDBJ whole genome shotgun (WGS) entry which is preliminary data.</text>
</comment>